<dbReference type="AlphaFoldDB" id="A0A2T1A8K4"/>
<proteinExistence type="predicted"/>
<name>A0A2T1A8K4_TRISK</name>
<comment type="caution">
    <text evidence="3">The sequence shown here is derived from an EMBL/GenBank/DDBJ whole genome shotgun (WGS) entry which is preliminary data.</text>
</comment>
<accession>A0A2T1A8K4</accession>
<dbReference type="EMBL" id="PVUF01000019">
    <property type="protein sequence ID" value="PRZ44945.1"/>
    <property type="molecule type" value="Genomic_DNA"/>
</dbReference>
<dbReference type="Proteomes" id="UP000237718">
    <property type="component" value="Unassembled WGS sequence"/>
</dbReference>
<dbReference type="PROSITE" id="PS50994">
    <property type="entry name" value="INTEGRASE"/>
    <property type="match status" value="1"/>
</dbReference>
<feature type="domain" description="Integrase catalytic" evidence="2">
    <location>
        <begin position="1"/>
        <end position="96"/>
    </location>
</feature>
<dbReference type="Gene3D" id="3.30.420.10">
    <property type="entry name" value="Ribonuclease H-like superfamily/Ribonuclease H"/>
    <property type="match status" value="1"/>
</dbReference>
<feature type="region of interest" description="Disordered" evidence="1">
    <location>
        <begin position="76"/>
        <end position="105"/>
    </location>
</feature>
<protein>
    <submittedName>
        <fullName evidence="3">Integrase-like protein</fullName>
    </submittedName>
</protein>
<dbReference type="InterPro" id="IPR012337">
    <property type="entry name" value="RNaseH-like_sf"/>
</dbReference>
<evidence type="ECO:0000313" key="3">
    <source>
        <dbReference type="EMBL" id="PRZ44945.1"/>
    </source>
</evidence>
<dbReference type="SUPFAM" id="SSF53098">
    <property type="entry name" value="Ribonuclease H-like"/>
    <property type="match status" value="1"/>
</dbReference>
<evidence type="ECO:0000256" key="1">
    <source>
        <dbReference type="SAM" id="MobiDB-lite"/>
    </source>
</evidence>
<dbReference type="InterPro" id="IPR001584">
    <property type="entry name" value="Integrase_cat-core"/>
</dbReference>
<dbReference type="GO" id="GO:0003676">
    <property type="term" value="F:nucleic acid binding"/>
    <property type="evidence" value="ECO:0007669"/>
    <property type="project" value="InterPro"/>
</dbReference>
<reference evidence="3 4" key="1">
    <citation type="submission" date="2018-03" db="EMBL/GenBank/DDBJ databases">
        <title>Genomic Encyclopedia of Archaeal and Bacterial Type Strains, Phase II (KMG-II): from individual species to whole genera.</title>
        <authorList>
            <person name="Goeker M."/>
        </authorList>
    </citation>
    <scope>NUCLEOTIDE SEQUENCE [LARGE SCALE GENOMIC DNA]</scope>
    <source>
        <strain evidence="3 4">DSM 25328</strain>
    </source>
</reference>
<sequence>MVVSDNGTELTSNAILQWQEGRKVEWRYIAPGKPMQNGFVESFNGRLRDECLNEHLFANLRHARDLIAVWREDYNHHRPHSSPDGLTPREYHQRSVEDQTLNRAN</sequence>
<dbReference type="InterPro" id="IPR036397">
    <property type="entry name" value="RNaseH_sf"/>
</dbReference>
<gene>
    <name evidence="3" type="ORF">CLV89_11958</name>
</gene>
<dbReference type="PANTHER" id="PTHR47515">
    <property type="entry name" value="LOW CALCIUM RESPONSE LOCUS PROTEIN T"/>
    <property type="match status" value="1"/>
</dbReference>
<dbReference type="GO" id="GO:0015074">
    <property type="term" value="P:DNA integration"/>
    <property type="evidence" value="ECO:0007669"/>
    <property type="project" value="InterPro"/>
</dbReference>
<organism evidence="3 4">
    <name type="scientific">Tritonibacter scottomollicae</name>
    <name type="common">Epibacterium scottomollicae</name>
    <dbReference type="NCBI Taxonomy" id="483013"/>
    <lineage>
        <taxon>Bacteria</taxon>
        <taxon>Pseudomonadati</taxon>
        <taxon>Pseudomonadota</taxon>
        <taxon>Alphaproteobacteria</taxon>
        <taxon>Rhodobacterales</taxon>
        <taxon>Paracoccaceae</taxon>
        <taxon>Tritonibacter</taxon>
    </lineage>
</organism>
<feature type="compositionally biased region" description="Basic and acidic residues" evidence="1">
    <location>
        <begin position="87"/>
        <end position="97"/>
    </location>
</feature>
<evidence type="ECO:0000313" key="4">
    <source>
        <dbReference type="Proteomes" id="UP000237718"/>
    </source>
</evidence>
<evidence type="ECO:0000259" key="2">
    <source>
        <dbReference type="PROSITE" id="PS50994"/>
    </source>
</evidence>
<dbReference type="PANTHER" id="PTHR47515:SF1">
    <property type="entry name" value="BLR2054 PROTEIN"/>
    <property type="match status" value="1"/>
</dbReference>
<dbReference type="Pfam" id="PF13683">
    <property type="entry name" value="rve_3"/>
    <property type="match status" value="1"/>
</dbReference>